<evidence type="ECO:0000313" key="1">
    <source>
        <dbReference type="EMBL" id="MEQ2175704.1"/>
    </source>
</evidence>
<feature type="non-terminal residue" evidence="1">
    <location>
        <position position="1"/>
    </location>
</feature>
<dbReference type="Proteomes" id="UP001476798">
    <property type="component" value="Unassembled WGS sequence"/>
</dbReference>
<keyword evidence="2" id="KW-1185">Reference proteome</keyword>
<comment type="caution">
    <text evidence="1">The sequence shown here is derived from an EMBL/GenBank/DDBJ whole genome shotgun (WGS) entry which is preliminary data.</text>
</comment>
<proteinExistence type="predicted"/>
<evidence type="ECO:0000313" key="2">
    <source>
        <dbReference type="Proteomes" id="UP001476798"/>
    </source>
</evidence>
<organism evidence="1 2">
    <name type="scientific">Goodea atripinnis</name>
    <dbReference type="NCBI Taxonomy" id="208336"/>
    <lineage>
        <taxon>Eukaryota</taxon>
        <taxon>Metazoa</taxon>
        <taxon>Chordata</taxon>
        <taxon>Craniata</taxon>
        <taxon>Vertebrata</taxon>
        <taxon>Euteleostomi</taxon>
        <taxon>Actinopterygii</taxon>
        <taxon>Neopterygii</taxon>
        <taxon>Teleostei</taxon>
        <taxon>Neoteleostei</taxon>
        <taxon>Acanthomorphata</taxon>
        <taxon>Ovalentaria</taxon>
        <taxon>Atherinomorphae</taxon>
        <taxon>Cyprinodontiformes</taxon>
        <taxon>Goodeidae</taxon>
        <taxon>Goodea</taxon>
    </lineage>
</organism>
<name>A0ABV0NW90_9TELE</name>
<reference evidence="1 2" key="1">
    <citation type="submission" date="2021-06" db="EMBL/GenBank/DDBJ databases">
        <authorList>
            <person name="Palmer J.M."/>
        </authorList>
    </citation>
    <scope>NUCLEOTIDE SEQUENCE [LARGE SCALE GENOMIC DNA]</scope>
    <source>
        <strain evidence="1 2">GA_2019</strain>
        <tissue evidence="1">Muscle</tissue>
    </source>
</reference>
<sequence>SISHAIEKNEELVSIVGPQVGMMLDSPMIADGSTQCDVATMLPRDTNNGLLANHATASPSPFGEIKPSFIHVDVFTGSFHCIQFKQSR</sequence>
<dbReference type="EMBL" id="JAHRIO010051897">
    <property type="protein sequence ID" value="MEQ2175704.1"/>
    <property type="molecule type" value="Genomic_DNA"/>
</dbReference>
<protein>
    <submittedName>
        <fullName evidence="1">Uncharacterized protein</fullName>
    </submittedName>
</protein>
<gene>
    <name evidence="1" type="ORF">GOODEAATRI_020535</name>
</gene>
<accession>A0ABV0NW90</accession>